<evidence type="ECO:0000256" key="1">
    <source>
        <dbReference type="ARBA" id="ARBA00004917"/>
    </source>
</evidence>
<gene>
    <name evidence="9" type="ORF">BD324DRAFT_618466</name>
</gene>
<dbReference type="SUPFAM" id="SSF52121">
    <property type="entry name" value="Lumazine synthase"/>
    <property type="match status" value="1"/>
</dbReference>
<evidence type="ECO:0000256" key="2">
    <source>
        <dbReference type="ARBA" id="ARBA00007424"/>
    </source>
</evidence>
<evidence type="ECO:0000256" key="7">
    <source>
        <dbReference type="RuleBase" id="RU003795"/>
    </source>
</evidence>
<feature type="region of interest" description="Disordered" evidence="8">
    <location>
        <begin position="104"/>
        <end position="127"/>
    </location>
</feature>
<dbReference type="AlphaFoldDB" id="A0A1Y1UNP8"/>
<dbReference type="NCBIfam" id="TIGR00114">
    <property type="entry name" value="lumazine-synth"/>
    <property type="match status" value="1"/>
</dbReference>
<organism evidence="9 10">
    <name type="scientific">Kockovaella imperatae</name>
    <dbReference type="NCBI Taxonomy" id="4999"/>
    <lineage>
        <taxon>Eukaryota</taxon>
        <taxon>Fungi</taxon>
        <taxon>Dikarya</taxon>
        <taxon>Basidiomycota</taxon>
        <taxon>Agaricomycotina</taxon>
        <taxon>Tremellomycetes</taxon>
        <taxon>Tremellales</taxon>
        <taxon>Cuniculitremaceae</taxon>
        <taxon>Kockovaella</taxon>
    </lineage>
</organism>
<evidence type="ECO:0000313" key="9">
    <source>
        <dbReference type="EMBL" id="ORX39086.1"/>
    </source>
</evidence>
<keyword evidence="10" id="KW-1185">Reference proteome</keyword>
<dbReference type="GO" id="GO:0009349">
    <property type="term" value="C:riboflavin synthase complex"/>
    <property type="evidence" value="ECO:0007669"/>
    <property type="project" value="UniProtKB-UniRule"/>
</dbReference>
<evidence type="ECO:0000256" key="5">
    <source>
        <dbReference type="ARBA" id="ARBA00022679"/>
    </source>
</evidence>
<evidence type="ECO:0000256" key="8">
    <source>
        <dbReference type="SAM" id="MobiDB-lite"/>
    </source>
</evidence>
<dbReference type="PANTHER" id="PTHR21058:SF0">
    <property type="entry name" value="6,7-DIMETHYL-8-RIBITYLLUMAZINE SYNTHASE"/>
    <property type="match status" value="1"/>
</dbReference>
<dbReference type="STRING" id="4999.A0A1Y1UNP8"/>
<dbReference type="GO" id="GO:0000906">
    <property type="term" value="F:6,7-dimethyl-8-ribityllumazine synthase activity"/>
    <property type="evidence" value="ECO:0007669"/>
    <property type="project" value="UniProtKB-EC"/>
</dbReference>
<dbReference type="GO" id="GO:0009231">
    <property type="term" value="P:riboflavin biosynthetic process"/>
    <property type="evidence" value="ECO:0007669"/>
    <property type="project" value="UniProtKB-UniPathway"/>
</dbReference>
<dbReference type="Proteomes" id="UP000193218">
    <property type="component" value="Unassembled WGS sequence"/>
</dbReference>
<dbReference type="EC" id="2.5.1.78" evidence="3 7"/>
<dbReference type="UniPathway" id="UPA00275">
    <property type="reaction ID" value="UER00404"/>
</dbReference>
<comment type="similarity">
    <text evidence="2 7">Belongs to the DMRL synthase family.</text>
</comment>
<dbReference type="RefSeq" id="XP_021872949.1">
    <property type="nucleotide sequence ID" value="XM_022015029.1"/>
</dbReference>
<evidence type="ECO:0000256" key="4">
    <source>
        <dbReference type="ARBA" id="ARBA00022619"/>
    </source>
</evidence>
<reference evidence="9 10" key="1">
    <citation type="submission" date="2017-03" db="EMBL/GenBank/DDBJ databases">
        <title>Widespread Adenine N6-methylation of Active Genes in Fungi.</title>
        <authorList>
            <consortium name="DOE Joint Genome Institute"/>
            <person name="Mondo S.J."/>
            <person name="Dannebaum R.O."/>
            <person name="Kuo R.C."/>
            <person name="Louie K.B."/>
            <person name="Bewick A.J."/>
            <person name="Labutti K."/>
            <person name="Haridas S."/>
            <person name="Kuo A."/>
            <person name="Salamov A."/>
            <person name="Ahrendt S.R."/>
            <person name="Lau R."/>
            <person name="Bowen B.P."/>
            <person name="Lipzen A."/>
            <person name="Sullivan W."/>
            <person name="Andreopoulos W.B."/>
            <person name="Clum A."/>
            <person name="Lindquist E."/>
            <person name="Daum C."/>
            <person name="Northen T.R."/>
            <person name="Ramamoorthy G."/>
            <person name="Schmitz R.J."/>
            <person name="Gryganskyi A."/>
            <person name="Culley D."/>
            <person name="Magnuson J."/>
            <person name="James T.Y."/>
            <person name="O'Malley M.A."/>
            <person name="Stajich J.E."/>
            <person name="Spatafora J.W."/>
            <person name="Visel A."/>
            <person name="Grigoriev I.V."/>
        </authorList>
    </citation>
    <scope>NUCLEOTIDE SEQUENCE [LARGE SCALE GENOMIC DNA]</scope>
    <source>
        <strain evidence="9 10">NRRL Y-17943</strain>
    </source>
</reference>
<dbReference type="HAMAP" id="MF_00178">
    <property type="entry name" value="Lumazine_synth"/>
    <property type="match status" value="1"/>
</dbReference>
<dbReference type="InterPro" id="IPR034964">
    <property type="entry name" value="LS"/>
</dbReference>
<sequence length="222" mass="23236">MSDPTIKGLGPAPTSYDGSPFRIAIVHARWNDTVIQALVQGCIAKLKSIGVKDSNIVVKSVPGSYELPFACQRLIEGGKTQSAKSASSMLSSTTNLLSLIDSVGSSTPKDATSPTQTKESQTSAGPSTAPFSAIIAIGCLLKGSTMHFEYICDAVTHGLMRVQLDSGTPVIFGVLTCMTEDQALERAGIGRKGDKGHNHGEDWALAAVEASAQVADWSKGQL</sequence>
<dbReference type="PANTHER" id="PTHR21058">
    <property type="entry name" value="6,7-DIMETHYL-8-RIBITYLLUMAZINE SYNTHASE DMRL SYNTHASE LUMAZINE SYNTHASE"/>
    <property type="match status" value="1"/>
</dbReference>
<evidence type="ECO:0000313" key="10">
    <source>
        <dbReference type="Proteomes" id="UP000193218"/>
    </source>
</evidence>
<dbReference type="FunCoup" id="A0A1Y1UNP8">
    <property type="interactions" value="99"/>
</dbReference>
<dbReference type="GeneID" id="33556837"/>
<dbReference type="FunFam" id="3.40.50.960:FF:000005">
    <property type="entry name" value="6,7-dimethyl-8-ribityllumazine synthase"/>
    <property type="match status" value="1"/>
</dbReference>
<name>A0A1Y1UNP8_9TREE</name>
<dbReference type="GO" id="GO:0005758">
    <property type="term" value="C:mitochondrial intermembrane space"/>
    <property type="evidence" value="ECO:0007669"/>
    <property type="project" value="TreeGrafter"/>
</dbReference>
<evidence type="ECO:0000256" key="6">
    <source>
        <dbReference type="ARBA" id="ARBA00048785"/>
    </source>
</evidence>
<evidence type="ECO:0000256" key="3">
    <source>
        <dbReference type="ARBA" id="ARBA00012664"/>
    </source>
</evidence>
<dbReference type="InterPro" id="IPR036467">
    <property type="entry name" value="LS/RS_sf"/>
</dbReference>
<proteinExistence type="inferred from homology"/>
<dbReference type="InParanoid" id="A0A1Y1UNP8"/>
<keyword evidence="5 7" id="KW-0808">Transferase</keyword>
<dbReference type="OrthoDB" id="2965at2759"/>
<protein>
    <recommendedName>
        <fullName evidence="3 7">6,7-dimethyl-8-ribityllumazine synthase</fullName>
        <shortName evidence="7">DMRL synthase</shortName>
        <ecNumber evidence="3 7">2.5.1.78</ecNumber>
    </recommendedName>
</protein>
<comment type="caution">
    <text evidence="9">The sequence shown here is derived from an EMBL/GenBank/DDBJ whole genome shotgun (WGS) entry which is preliminary data.</text>
</comment>
<comment type="function">
    <text evidence="7">Catalyzes the formation of 6,7-dimethyl-8-ribityllumazine by condensation of 5-amino-6-(D-ribitylamino)uracil with 3,4-dihydroxy-2-butanone 4-phosphate. This is the penultimate step in the biosynthesis of riboflavin.</text>
</comment>
<dbReference type="CDD" id="cd09209">
    <property type="entry name" value="Lumazine_synthase-I"/>
    <property type="match status" value="1"/>
</dbReference>
<keyword evidence="4 7" id="KW-0686">Riboflavin biosynthesis</keyword>
<dbReference type="Pfam" id="PF00885">
    <property type="entry name" value="DMRL_synthase"/>
    <property type="match status" value="2"/>
</dbReference>
<comment type="pathway">
    <text evidence="1 7">Cofactor biosynthesis; riboflavin biosynthesis; riboflavin from 2-hydroxy-3-oxobutyl phosphate and 5-amino-6-(D-ribitylamino)uracil: step 1/2.</text>
</comment>
<dbReference type="Gene3D" id="3.40.50.960">
    <property type="entry name" value="Lumazine/riboflavin synthase"/>
    <property type="match status" value="1"/>
</dbReference>
<comment type="catalytic activity">
    <reaction evidence="6 7">
        <text>(2S)-2-hydroxy-3-oxobutyl phosphate + 5-amino-6-(D-ribitylamino)uracil = 6,7-dimethyl-8-(1-D-ribityl)lumazine + phosphate + 2 H2O + H(+)</text>
        <dbReference type="Rhea" id="RHEA:26152"/>
        <dbReference type="ChEBI" id="CHEBI:15377"/>
        <dbReference type="ChEBI" id="CHEBI:15378"/>
        <dbReference type="ChEBI" id="CHEBI:15934"/>
        <dbReference type="ChEBI" id="CHEBI:43474"/>
        <dbReference type="ChEBI" id="CHEBI:58201"/>
        <dbReference type="ChEBI" id="CHEBI:58830"/>
        <dbReference type="EC" id="2.5.1.78"/>
    </reaction>
</comment>
<dbReference type="InterPro" id="IPR002180">
    <property type="entry name" value="LS/RS"/>
</dbReference>
<dbReference type="EMBL" id="NBSH01000003">
    <property type="protein sequence ID" value="ORX39086.1"/>
    <property type="molecule type" value="Genomic_DNA"/>
</dbReference>
<accession>A0A1Y1UNP8</accession>